<dbReference type="AlphaFoldDB" id="A0A9W8J0S3"/>
<evidence type="ECO:0000256" key="1">
    <source>
        <dbReference type="SAM" id="MobiDB-lite"/>
    </source>
</evidence>
<organism evidence="2 3">
    <name type="scientific">Candolleomyces eurysporus</name>
    <dbReference type="NCBI Taxonomy" id="2828524"/>
    <lineage>
        <taxon>Eukaryota</taxon>
        <taxon>Fungi</taxon>
        <taxon>Dikarya</taxon>
        <taxon>Basidiomycota</taxon>
        <taxon>Agaricomycotina</taxon>
        <taxon>Agaricomycetes</taxon>
        <taxon>Agaricomycetidae</taxon>
        <taxon>Agaricales</taxon>
        <taxon>Agaricineae</taxon>
        <taxon>Psathyrellaceae</taxon>
        <taxon>Candolleomyces</taxon>
    </lineage>
</organism>
<protein>
    <submittedName>
        <fullName evidence="2">Uncharacterized protein</fullName>
    </submittedName>
</protein>
<comment type="caution">
    <text evidence="2">The sequence shown here is derived from an EMBL/GenBank/DDBJ whole genome shotgun (WGS) entry which is preliminary data.</text>
</comment>
<dbReference type="EMBL" id="JANBPK010001061">
    <property type="protein sequence ID" value="KAJ2926416.1"/>
    <property type="molecule type" value="Genomic_DNA"/>
</dbReference>
<keyword evidence="3" id="KW-1185">Reference proteome</keyword>
<feature type="region of interest" description="Disordered" evidence="1">
    <location>
        <begin position="57"/>
        <end position="76"/>
    </location>
</feature>
<evidence type="ECO:0000313" key="2">
    <source>
        <dbReference type="EMBL" id="KAJ2926416.1"/>
    </source>
</evidence>
<proteinExistence type="predicted"/>
<accession>A0A9W8J0S3</accession>
<dbReference type="Proteomes" id="UP001140091">
    <property type="component" value="Unassembled WGS sequence"/>
</dbReference>
<feature type="compositionally biased region" description="Basic and acidic residues" evidence="1">
    <location>
        <begin position="10"/>
        <end position="20"/>
    </location>
</feature>
<reference evidence="2" key="1">
    <citation type="submission" date="2022-06" db="EMBL/GenBank/DDBJ databases">
        <title>Genome Sequence of Candolleomyces eurysporus.</title>
        <authorList>
            <person name="Buettner E."/>
        </authorList>
    </citation>
    <scope>NUCLEOTIDE SEQUENCE</scope>
    <source>
        <strain evidence="2">VTCC 930004</strain>
    </source>
</reference>
<sequence>MNRSSSMEDCQCRPIHDPKPKMVTVNAQPIVSPGNDADALHNLARYDPTKWDEYTRAEVSSEDRDDATPDFLSTPAEKWTPQLSDLKPKWVRVNAQPSVSPGNDANTLVYGMAQYGVPRWGEDSTVEVPNVEWGDDTQLYEMRAEGCLVSSPLHCTSIDLAKPEMMTVNAQPSVSAGNDANALHDSDWARYSPPKWDENTRVEVVSEDRGDVTQSDEFRFDGSPDLSRAPVFHPCDGITELLLKMIVLCLMTMTGGNAVMKYRRGAMIYAST</sequence>
<gene>
    <name evidence="2" type="ORF">H1R20_g10675</name>
</gene>
<feature type="non-terminal residue" evidence="2">
    <location>
        <position position="1"/>
    </location>
</feature>
<name>A0A9W8J0S3_9AGAR</name>
<feature type="region of interest" description="Disordered" evidence="1">
    <location>
        <begin position="1"/>
        <end position="21"/>
    </location>
</feature>
<evidence type="ECO:0000313" key="3">
    <source>
        <dbReference type="Proteomes" id="UP001140091"/>
    </source>
</evidence>